<feature type="transmembrane region" description="Helical" evidence="1">
    <location>
        <begin position="290"/>
        <end position="309"/>
    </location>
</feature>
<feature type="transmembrane region" description="Helical" evidence="1">
    <location>
        <begin position="160"/>
        <end position="181"/>
    </location>
</feature>
<feature type="transmembrane region" description="Helical" evidence="1">
    <location>
        <begin position="265"/>
        <end position="284"/>
    </location>
</feature>
<accession>A0A1S7LEI0</accession>
<keyword evidence="1" id="KW-1133">Transmembrane helix</keyword>
<protein>
    <submittedName>
        <fullName evidence="2">DMSO reductase anchor subunit (DmsC)</fullName>
    </submittedName>
</protein>
<feature type="transmembrane region" description="Helical" evidence="1">
    <location>
        <begin position="128"/>
        <end position="148"/>
    </location>
</feature>
<keyword evidence="1" id="KW-0472">Membrane</keyword>
<proteinExistence type="predicted"/>
<evidence type="ECO:0000256" key="1">
    <source>
        <dbReference type="SAM" id="Phobius"/>
    </source>
</evidence>
<sequence length="325" mass="35872">MKPAYSVVFLTTLIGAGQGLATSVVASQTFAKATGIELSSQGYYAIASVAAFALLAMGLIAAFFHLTHPFRGWRAVTRWRTSWLSKEVILLPMVMGLVFLYTAAHYLGFDPKLSFGFGGIELSLLLGWAILLLSTLLFVATGMIYASVKFIPAWHSAYTVFNFTLLGLTSGFTAGLAYAYTTGNERVISFNLALTVLITFAAMTVKFFSVLRNNNLLEKFPGLQSAIGYHHRNLRQETMGFMGGSYNTKEYFHGKDPFTVLAVKWLGLSLIFPGALVFVMVGATMNNMELVLWAFALQMLGLFMERWAFLAEGEHIQNVYYQNVA</sequence>
<dbReference type="Gene3D" id="1.20.1630.10">
    <property type="entry name" value="Formate dehydrogenase/DMSO reductase domain"/>
    <property type="match status" value="1"/>
</dbReference>
<feature type="transmembrane region" description="Helical" evidence="1">
    <location>
        <begin position="187"/>
        <end position="211"/>
    </location>
</feature>
<feature type="transmembrane region" description="Helical" evidence="1">
    <location>
        <begin position="42"/>
        <end position="67"/>
    </location>
</feature>
<evidence type="ECO:0000313" key="2">
    <source>
        <dbReference type="EMBL" id="CRH05360.1"/>
    </source>
</evidence>
<dbReference type="AlphaFoldDB" id="A0A1S7LEI0"/>
<feature type="transmembrane region" description="Helical" evidence="1">
    <location>
        <begin position="88"/>
        <end position="108"/>
    </location>
</feature>
<dbReference type="PANTHER" id="PTHR38095:SF1">
    <property type="entry name" value="ANAEROBIC DIMETHYL SULFOXIDE REDUCTASE CHAIN YNFH"/>
    <property type="match status" value="1"/>
</dbReference>
<dbReference type="GO" id="GO:0009389">
    <property type="term" value="F:dimethyl sulfoxide reductase activity"/>
    <property type="evidence" value="ECO:0007669"/>
    <property type="project" value="TreeGrafter"/>
</dbReference>
<organism evidence="2">
    <name type="scientific">Magnetococcus massalia (strain MO-1)</name>
    <dbReference type="NCBI Taxonomy" id="451514"/>
    <lineage>
        <taxon>Bacteria</taxon>
        <taxon>Pseudomonadati</taxon>
        <taxon>Pseudomonadota</taxon>
        <taxon>Magnetococcia</taxon>
        <taxon>Magnetococcales</taxon>
        <taxon>Magnetococcaceae</taxon>
        <taxon>Magnetococcus</taxon>
    </lineage>
</organism>
<dbReference type="GO" id="GO:0005886">
    <property type="term" value="C:plasma membrane"/>
    <property type="evidence" value="ECO:0007669"/>
    <property type="project" value="TreeGrafter"/>
</dbReference>
<dbReference type="GO" id="GO:0019645">
    <property type="term" value="P:anaerobic electron transport chain"/>
    <property type="evidence" value="ECO:0007669"/>
    <property type="project" value="InterPro"/>
</dbReference>
<dbReference type="PANTHER" id="PTHR38095">
    <property type="entry name" value="ANAEROBIC DIMETHYL SULFOXIDE REDUCTASE CHAIN YNFH"/>
    <property type="match status" value="1"/>
</dbReference>
<reference evidence="2" key="1">
    <citation type="submission" date="2015-04" db="EMBL/GenBank/DDBJ databases">
        <authorList>
            <person name="Syromyatnikov M.Y."/>
            <person name="Popov V.N."/>
        </authorList>
    </citation>
    <scope>NUCLEOTIDE SEQUENCE</scope>
    <source>
        <strain evidence="2">MO-1</strain>
    </source>
</reference>
<keyword evidence="1" id="KW-0812">Transmembrane</keyword>
<name>A0A1S7LEI0_MAGMO</name>
<gene>
    <name evidence="2" type="ORF">MAGMO_1166</name>
</gene>
<dbReference type="EMBL" id="LO017727">
    <property type="protein sequence ID" value="CRH05360.1"/>
    <property type="molecule type" value="Genomic_DNA"/>
</dbReference>
<dbReference type="Pfam" id="PF04976">
    <property type="entry name" value="DmsC"/>
    <property type="match status" value="1"/>
</dbReference>
<dbReference type="GO" id="GO:0009390">
    <property type="term" value="C:dimethyl sulfoxide reductase complex"/>
    <property type="evidence" value="ECO:0007669"/>
    <property type="project" value="TreeGrafter"/>
</dbReference>
<dbReference type="InterPro" id="IPR007059">
    <property type="entry name" value="DmsC"/>
</dbReference>